<gene>
    <name evidence="4" type="ORF">XM53_01970</name>
</gene>
<dbReference type="RefSeq" id="WP_057789722.1">
    <property type="nucleotide sequence ID" value="NZ_LAXJ01000002.1"/>
</dbReference>
<dbReference type="EMBL" id="LAXJ01000002">
    <property type="protein sequence ID" value="KRS14507.1"/>
    <property type="molecule type" value="Genomic_DNA"/>
</dbReference>
<dbReference type="Pfam" id="PF00571">
    <property type="entry name" value="CBS"/>
    <property type="match status" value="2"/>
</dbReference>
<dbReference type="PANTHER" id="PTHR43080">
    <property type="entry name" value="CBS DOMAIN-CONTAINING PROTEIN CBSX3, MITOCHONDRIAL"/>
    <property type="match status" value="1"/>
</dbReference>
<evidence type="ECO:0000256" key="1">
    <source>
        <dbReference type="ARBA" id="ARBA00023122"/>
    </source>
</evidence>
<dbReference type="InterPro" id="IPR046342">
    <property type="entry name" value="CBS_dom_sf"/>
</dbReference>
<keyword evidence="5" id="KW-1185">Reference proteome</keyword>
<dbReference type="SUPFAM" id="SSF54631">
    <property type="entry name" value="CBS-domain pair"/>
    <property type="match status" value="1"/>
</dbReference>
<dbReference type="Gene3D" id="3.10.580.10">
    <property type="entry name" value="CBS-domain"/>
    <property type="match status" value="1"/>
</dbReference>
<evidence type="ECO:0000313" key="4">
    <source>
        <dbReference type="EMBL" id="KRS14507.1"/>
    </source>
</evidence>
<dbReference type="SMART" id="SM00116">
    <property type="entry name" value="CBS"/>
    <property type="match status" value="2"/>
</dbReference>
<dbReference type="AlphaFoldDB" id="A0A0T5P047"/>
<comment type="caution">
    <text evidence="4">The sequence shown here is derived from an EMBL/GenBank/DDBJ whole genome shotgun (WGS) entry which is preliminary data.</text>
</comment>
<evidence type="ECO:0000256" key="2">
    <source>
        <dbReference type="PROSITE-ProRule" id="PRU00703"/>
    </source>
</evidence>
<dbReference type="InterPro" id="IPR000644">
    <property type="entry name" value="CBS_dom"/>
</dbReference>
<feature type="domain" description="CBS" evidence="3">
    <location>
        <begin position="11"/>
        <end position="67"/>
    </location>
</feature>
<accession>A0A0T5P047</accession>
<name>A0A0T5P047_9RHOB</name>
<keyword evidence="4" id="KW-0808">Transferase</keyword>
<dbReference type="GO" id="GO:0016301">
    <property type="term" value="F:kinase activity"/>
    <property type="evidence" value="ECO:0007669"/>
    <property type="project" value="UniProtKB-KW"/>
</dbReference>
<dbReference type="PANTHER" id="PTHR43080:SF2">
    <property type="entry name" value="CBS DOMAIN-CONTAINING PROTEIN"/>
    <property type="match status" value="1"/>
</dbReference>
<dbReference type="CDD" id="cd04623">
    <property type="entry name" value="CBS_pair_bac_euk"/>
    <property type="match status" value="1"/>
</dbReference>
<organism evidence="4 5">
    <name type="scientific">Roseovarius atlanticus</name>
    <dbReference type="NCBI Taxonomy" id="1641875"/>
    <lineage>
        <taxon>Bacteria</taxon>
        <taxon>Pseudomonadati</taxon>
        <taxon>Pseudomonadota</taxon>
        <taxon>Alphaproteobacteria</taxon>
        <taxon>Rhodobacterales</taxon>
        <taxon>Roseobacteraceae</taxon>
        <taxon>Roseovarius</taxon>
    </lineage>
</organism>
<reference evidence="4 5" key="1">
    <citation type="submission" date="2015-04" db="EMBL/GenBank/DDBJ databases">
        <title>The draft genome sequence of Roseovarius sp.R12b.</title>
        <authorList>
            <person name="Li G."/>
            <person name="Lai Q."/>
            <person name="Shao Z."/>
            <person name="Yan P."/>
        </authorList>
    </citation>
    <scope>NUCLEOTIDE SEQUENCE [LARGE SCALE GENOMIC DNA]</scope>
    <source>
        <strain evidence="4 5">R12B</strain>
    </source>
</reference>
<keyword evidence="1 2" id="KW-0129">CBS domain</keyword>
<feature type="domain" description="CBS" evidence="3">
    <location>
        <begin position="77"/>
        <end position="133"/>
    </location>
</feature>
<dbReference type="STRING" id="1641875.XM53_01970"/>
<dbReference type="PATRIC" id="fig|1641875.4.peg.1484"/>
<dbReference type="InterPro" id="IPR044725">
    <property type="entry name" value="CBSX3_CBS_dom"/>
</dbReference>
<dbReference type="Proteomes" id="UP000051295">
    <property type="component" value="Unassembled WGS sequence"/>
</dbReference>
<evidence type="ECO:0000313" key="5">
    <source>
        <dbReference type="Proteomes" id="UP000051295"/>
    </source>
</evidence>
<proteinExistence type="predicted"/>
<protein>
    <submittedName>
        <fullName evidence="4">Histidine kinase</fullName>
    </submittedName>
</protein>
<keyword evidence="4" id="KW-0418">Kinase</keyword>
<sequence>MIVQQILKSKQSDKVITVTPETEVSEAAQILAKHRIGGLVVSVDGATADGILSERDIVRGLATSGPSCLNDKVADLMTPKPVCCTRQDSADTVLVRMTDGRFRHMPVVDDEGKLVGMVTIGDVVKARLQELSMEKAALESMVMGH</sequence>
<dbReference type="InterPro" id="IPR051257">
    <property type="entry name" value="Diverse_CBS-Domain"/>
</dbReference>
<dbReference type="PROSITE" id="PS51371">
    <property type="entry name" value="CBS"/>
    <property type="match status" value="2"/>
</dbReference>
<dbReference type="OrthoDB" id="9807125at2"/>
<evidence type="ECO:0000259" key="3">
    <source>
        <dbReference type="PROSITE" id="PS51371"/>
    </source>
</evidence>